<reference evidence="2" key="3">
    <citation type="submission" date="2025-09" db="UniProtKB">
        <authorList>
            <consortium name="Ensembl"/>
        </authorList>
    </citation>
    <scope>IDENTIFICATION</scope>
</reference>
<dbReference type="GeneTree" id="ENSGT00940000158837"/>
<dbReference type="Proteomes" id="UP000472265">
    <property type="component" value="Chromosome 9"/>
</dbReference>
<dbReference type="AlphaFoldDB" id="A0A671W6B3"/>
<dbReference type="Gene3D" id="3.40.220.10">
    <property type="entry name" value="Leucine Aminopeptidase, subunit E, domain 1"/>
    <property type="match status" value="1"/>
</dbReference>
<dbReference type="OMA" id="THCGVDA"/>
<organism evidence="2 3">
    <name type="scientific">Sparus aurata</name>
    <name type="common">Gilthead sea bream</name>
    <dbReference type="NCBI Taxonomy" id="8175"/>
    <lineage>
        <taxon>Eukaryota</taxon>
        <taxon>Metazoa</taxon>
        <taxon>Chordata</taxon>
        <taxon>Craniata</taxon>
        <taxon>Vertebrata</taxon>
        <taxon>Euteleostomi</taxon>
        <taxon>Actinopterygii</taxon>
        <taxon>Neopterygii</taxon>
        <taxon>Teleostei</taxon>
        <taxon>Neoteleostei</taxon>
        <taxon>Acanthomorphata</taxon>
        <taxon>Eupercaria</taxon>
        <taxon>Spariformes</taxon>
        <taxon>Sparidae</taxon>
        <taxon>Sparus</taxon>
    </lineage>
</organism>
<evidence type="ECO:0000313" key="2">
    <source>
        <dbReference type="Ensembl" id="ENSSAUP00010032141.1"/>
    </source>
</evidence>
<protein>
    <recommendedName>
        <fullName evidence="1">Macro domain-containing protein</fullName>
    </recommendedName>
</protein>
<reference evidence="2" key="1">
    <citation type="submission" date="2021-04" db="EMBL/GenBank/DDBJ databases">
        <authorList>
            <consortium name="Wellcome Sanger Institute Data Sharing"/>
        </authorList>
    </citation>
    <scope>NUCLEOTIDE SEQUENCE [LARGE SCALE GENOMIC DNA]</scope>
</reference>
<dbReference type="CDD" id="cd02907">
    <property type="entry name" value="Macro_Af1521_BAL-like"/>
    <property type="match status" value="1"/>
</dbReference>
<dbReference type="Ensembl" id="ENSSAUT00010033855.1">
    <property type="protein sequence ID" value="ENSSAUP00010032141.1"/>
    <property type="gene ID" value="ENSSAUG00010013665.1"/>
</dbReference>
<evidence type="ECO:0000259" key="1">
    <source>
        <dbReference type="PROSITE" id="PS51154"/>
    </source>
</evidence>
<dbReference type="InParanoid" id="A0A671W6B3"/>
<dbReference type="SMART" id="SM00506">
    <property type="entry name" value="A1pp"/>
    <property type="match status" value="1"/>
</dbReference>
<feature type="domain" description="Macro" evidence="1">
    <location>
        <begin position="73"/>
        <end position="251"/>
    </location>
</feature>
<dbReference type="PANTHER" id="PTHR11106">
    <property type="entry name" value="GANGLIOSIDE INDUCED DIFFERENTIATION ASSOCIATED PROTEIN 2-RELATED"/>
    <property type="match status" value="1"/>
</dbReference>
<dbReference type="InterPro" id="IPR002589">
    <property type="entry name" value="Macro_dom"/>
</dbReference>
<accession>A0A671W6B3</accession>
<dbReference type="SUPFAM" id="SSF52949">
    <property type="entry name" value="Macro domain-like"/>
    <property type="match status" value="1"/>
</dbReference>
<keyword evidence="3" id="KW-1185">Reference proteome</keyword>
<dbReference type="PROSITE" id="PS51154">
    <property type="entry name" value="MACRO"/>
    <property type="match status" value="1"/>
</dbReference>
<dbReference type="Pfam" id="PF01661">
    <property type="entry name" value="Macro"/>
    <property type="match status" value="1"/>
</dbReference>
<proteinExistence type="predicted"/>
<sequence length="251" mass="27236">MSPLTIVQFTHTTFLYSCLGIMLSKLDLHGPSVEIVRRCGAALSDVIDSKFGCVATFDGVDFARQKKPTVAPEKRFEFTLPAGVKVSVWKADLTNCPVEAVVNAANENLQHYGGLALALSEAGGPQIQKESQDLIRKSGVLQTGDAVVTGAGLLPCKMIIHAVGPRLPTYASKYELAQAEKQLKMAIYNILNKVKENHLKSVAIPAISSGLFLYPLPQCADAIVTAVKGYYESSSQKMDIYFLLNLKPVMF</sequence>
<name>A0A671W6B3_SPAAU</name>
<dbReference type="InterPro" id="IPR043472">
    <property type="entry name" value="Macro_dom-like"/>
</dbReference>
<reference evidence="2" key="2">
    <citation type="submission" date="2025-08" db="UniProtKB">
        <authorList>
            <consortium name="Ensembl"/>
        </authorList>
    </citation>
    <scope>IDENTIFICATION</scope>
</reference>
<evidence type="ECO:0000313" key="3">
    <source>
        <dbReference type="Proteomes" id="UP000472265"/>
    </source>
</evidence>
<dbReference type="PANTHER" id="PTHR11106:SF111">
    <property type="entry name" value="MACRO DOMAIN-CONTAINING PROTEIN"/>
    <property type="match status" value="1"/>
</dbReference>